<keyword evidence="2" id="KW-1185">Reference proteome</keyword>
<name>A0AAN8EIF5_9EURO</name>
<dbReference type="Proteomes" id="UP001316803">
    <property type="component" value="Unassembled WGS sequence"/>
</dbReference>
<accession>A0AAN8EIF5</accession>
<reference evidence="1 2" key="1">
    <citation type="submission" date="2022-12" db="EMBL/GenBank/DDBJ databases">
        <title>Genomic features and morphological characterization of a novel Knufia sp. strain isolated from spacecraft assembly facility.</title>
        <authorList>
            <person name="Teixeira M."/>
            <person name="Chander A.M."/>
            <person name="Stajich J.E."/>
            <person name="Venkateswaran K."/>
        </authorList>
    </citation>
    <scope>NUCLEOTIDE SEQUENCE [LARGE SCALE GENOMIC DNA]</scope>
    <source>
        <strain evidence="1 2">FJI-L2-BK-P2</strain>
    </source>
</reference>
<comment type="caution">
    <text evidence="1">The sequence shown here is derived from an EMBL/GenBank/DDBJ whole genome shotgun (WGS) entry which is preliminary data.</text>
</comment>
<protein>
    <submittedName>
        <fullName evidence="1">Uncharacterized protein</fullName>
    </submittedName>
</protein>
<proteinExistence type="predicted"/>
<dbReference type="EMBL" id="JAKLMC020000005">
    <property type="protein sequence ID" value="KAK5956268.1"/>
    <property type="molecule type" value="Genomic_DNA"/>
</dbReference>
<dbReference type="AlphaFoldDB" id="A0AAN8EIF5"/>
<evidence type="ECO:0000313" key="2">
    <source>
        <dbReference type="Proteomes" id="UP001316803"/>
    </source>
</evidence>
<evidence type="ECO:0000313" key="1">
    <source>
        <dbReference type="EMBL" id="KAK5956268.1"/>
    </source>
</evidence>
<sequence length="149" mass="17178">MSSYHDKRASINHIISLATPKSIATAAQPYHSISHVQPLNKRDRPKADQMKADMWIELFGDDEFETQGKVVRRTKEQMKEHVSQGLGEMRVEDLRELLRDVADILEWEDPGQVKKLLGVEWMQMNLVPVDGEMVVARCIVAERWKLGRL</sequence>
<organism evidence="1 2">
    <name type="scientific">Knufia fluminis</name>
    <dbReference type="NCBI Taxonomy" id="191047"/>
    <lineage>
        <taxon>Eukaryota</taxon>
        <taxon>Fungi</taxon>
        <taxon>Dikarya</taxon>
        <taxon>Ascomycota</taxon>
        <taxon>Pezizomycotina</taxon>
        <taxon>Eurotiomycetes</taxon>
        <taxon>Chaetothyriomycetidae</taxon>
        <taxon>Chaetothyriales</taxon>
        <taxon>Trichomeriaceae</taxon>
        <taxon>Knufia</taxon>
    </lineage>
</organism>
<gene>
    <name evidence="1" type="ORF">OHC33_002844</name>
</gene>